<keyword evidence="6 13" id="KW-0735">Signal-anchor</keyword>
<dbReference type="Proteomes" id="UP001154078">
    <property type="component" value="Chromosome 7"/>
</dbReference>
<keyword evidence="9" id="KW-0325">Glycoprotein</keyword>
<accession>A0A9P0B9D8</accession>
<comment type="pathway">
    <text evidence="13">Protein modification; protein glycosylation.</text>
</comment>
<protein>
    <recommendedName>
        <fullName evidence="3 13">Galactosylgalactosylxylosylprotein 3-beta-glucuronosyltransferase</fullName>
        <ecNumber evidence="3 13">2.4.1.135</ecNumber>
    </recommendedName>
</protein>
<dbReference type="GO" id="GO:0046872">
    <property type="term" value="F:metal ion binding"/>
    <property type="evidence" value="ECO:0007669"/>
    <property type="project" value="UniProtKB-KW"/>
</dbReference>
<dbReference type="PANTHER" id="PTHR10896:SF65">
    <property type="entry name" value="GALACTOSYLGALACTOSYLXYLOSYLPROTEIN 3-BETA-GLUCURONOSYLTRANSFERASE 3"/>
    <property type="match status" value="1"/>
</dbReference>
<evidence type="ECO:0000256" key="2">
    <source>
        <dbReference type="ARBA" id="ARBA00007706"/>
    </source>
</evidence>
<keyword evidence="8" id="KW-0472">Membrane</keyword>
<evidence type="ECO:0000256" key="7">
    <source>
        <dbReference type="ARBA" id="ARBA00022989"/>
    </source>
</evidence>
<keyword evidence="15" id="KW-1185">Reference proteome</keyword>
<keyword evidence="4 13" id="KW-0808">Transferase</keyword>
<keyword evidence="7" id="KW-1133">Transmembrane helix</keyword>
<comment type="cofactor">
    <cofactor evidence="11 13">
        <name>Mn(2+)</name>
        <dbReference type="ChEBI" id="CHEBI:29035"/>
    </cofactor>
</comment>
<dbReference type="InterPro" id="IPR029044">
    <property type="entry name" value="Nucleotide-diphossugar_trans"/>
</dbReference>
<evidence type="ECO:0000256" key="5">
    <source>
        <dbReference type="ARBA" id="ARBA00022692"/>
    </source>
</evidence>
<proteinExistence type="inferred from homology"/>
<dbReference type="Pfam" id="PF03360">
    <property type="entry name" value="Glyco_transf_43"/>
    <property type="match status" value="1"/>
</dbReference>
<evidence type="ECO:0000256" key="4">
    <source>
        <dbReference type="ARBA" id="ARBA00022679"/>
    </source>
</evidence>
<dbReference type="SUPFAM" id="SSF53448">
    <property type="entry name" value="Nucleotide-diphospho-sugar transferases"/>
    <property type="match status" value="1"/>
</dbReference>
<evidence type="ECO:0000256" key="6">
    <source>
        <dbReference type="ARBA" id="ARBA00022968"/>
    </source>
</evidence>
<evidence type="ECO:0000256" key="13">
    <source>
        <dbReference type="RuleBase" id="RU363127"/>
    </source>
</evidence>
<evidence type="ECO:0000313" key="14">
    <source>
        <dbReference type="EMBL" id="CAH0560566.1"/>
    </source>
</evidence>
<comment type="subcellular location">
    <subcellularLocation>
        <location evidence="13">Golgi apparatus membrane</location>
        <topology evidence="13">Single-pass type II membrane protein</topology>
    </subcellularLocation>
    <subcellularLocation>
        <location evidence="1">Membrane</location>
        <topology evidence="1">Single-pass type II membrane protein</topology>
    </subcellularLocation>
</comment>
<evidence type="ECO:0000256" key="1">
    <source>
        <dbReference type="ARBA" id="ARBA00004606"/>
    </source>
</evidence>
<comment type="catalytic activity">
    <reaction evidence="10 13">
        <text>3-O-(beta-D-galactosyl-(1-&gt;3)-beta-D-galactosyl-(1-&gt;4)-beta-D-xylosyl)-L-seryl-[protein] + UDP-alpha-D-glucuronate = 3-O-(beta-D-GlcA-(1-&gt;3)-beta-D-Gal-(1-&gt;3)-beta-D-Gal-(1-&gt;4)-beta-D-Xyl)-L-seryl-[protein] + UDP + H(+)</text>
        <dbReference type="Rhea" id="RHEA:24168"/>
        <dbReference type="Rhea" id="RHEA-COMP:12571"/>
        <dbReference type="Rhea" id="RHEA-COMP:12573"/>
        <dbReference type="ChEBI" id="CHEBI:15378"/>
        <dbReference type="ChEBI" id="CHEBI:58052"/>
        <dbReference type="ChEBI" id="CHEBI:58223"/>
        <dbReference type="ChEBI" id="CHEBI:132090"/>
        <dbReference type="ChEBI" id="CHEBI:132093"/>
        <dbReference type="EC" id="2.4.1.135"/>
    </reaction>
</comment>
<dbReference type="GO" id="GO:0015018">
    <property type="term" value="F:galactosylgalactosylxylosylprotein 3-beta-glucuronosyltransferase activity"/>
    <property type="evidence" value="ECO:0007669"/>
    <property type="project" value="UniProtKB-UniRule"/>
</dbReference>
<organism evidence="14 15">
    <name type="scientific">Brassicogethes aeneus</name>
    <name type="common">Rape pollen beetle</name>
    <name type="synonym">Meligethes aeneus</name>
    <dbReference type="NCBI Taxonomy" id="1431903"/>
    <lineage>
        <taxon>Eukaryota</taxon>
        <taxon>Metazoa</taxon>
        <taxon>Ecdysozoa</taxon>
        <taxon>Arthropoda</taxon>
        <taxon>Hexapoda</taxon>
        <taxon>Insecta</taxon>
        <taxon>Pterygota</taxon>
        <taxon>Neoptera</taxon>
        <taxon>Endopterygota</taxon>
        <taxon>Coleoptera</taxon>
        <taxon>Polyphaga</taxon>
        <taxon>Cucujiformia</taxon>
        <taxon>Nitidulidae</taxon>
        <taxon>Meligethinae</taxon>
        <taxon>Brassicogethes</taxon>
    </lineage>
</organism>
<evidence type="ECO:0000256" key="12">
    <source>
        <dbReference type="PIRSR" id="PIRSR605027-4"/>
    </source>
</evidence>
<name>A0A9P0B9D8_BRAAE</name>
<dbReference type="GO" id="GO:0000139">
    <property type="term" value="C:Golgi membrane"/>
    <property type="evidence" value="ECO:0007669"/>
    <property type="project" value="UniProtKB-SubCell"/>
</dbReference>
<dbReference type="PANTHER" id="PTHR10896">
    <property type="entry name" value="GALACTOSYLGALACTOSYLXYLOSYLPROTEIN 3-BETA-GLUCURONOSYLTRANSFERASE BETA-1,3-GLUCURONYLTRANSFERASE"/>
    <property type="match status" value="1"/>
</dbReference>
<keyword evidence="11 13" id="KW-0479">Metal-binding</keyword>
<feature type="site" description="Interaction with galactose moiety of substrate glycoprotein" evidence="12">
    <location>
        <position position="109"/>
    </location>
</feature>
<evidence type="ECO:0000256" key="3">
    <source>
        <dbReference type="ARBA" id="ARBA00012641"/>
    </source>
</evidence>
<evidence type="ECO:0000313" key="15">
    <source>
        <dbReference type="Proteomes" id="UP001154078"/>
    </source>
</evidence>
<dbReference type="OrthoDB" id="675023at2759"/>
<reference evidence="14" key="1">
    <citation type="submission" date="2021-12" db="EMBL/GenBank/DDBJ databases">
        <authorList>
            <person name="King R."/>
        </authorList>
    </citation>
    <scope>NUCLEOTIDE SEQUENCE</scope>
</reference>
<gene>
    <name evidence="14" type="ORF">MELIAE_LOCUS10300</name>
</gene>
<comment type="similarity">
    <text evidence="2 13">Belongs to the glycosyltransferase 43 family.</text>
</comment>
<dbReference type="AlphaFoldDB" id="A0A9P0B9D8"/>
<dbReference type="InterPro" id="IPR005027">
    <property type="entry name" value="Glyco_trans_43"/>
</dbReference>
<feature type="binding site" evidence="11">
    <location>
        <position position="78"/>
    </location>
    <ligand>
        <name>Mn(2+)</name>
        <dbReference type="ChEBI" id="CHEBI:29035"/>
    </ligand>
</feature>
<evidence type="ECO:0000256" key="10">
    <source>
        <dbReference type="ARBA" id="ARBA00047979"/>
    </source>
</evidence>
<dbReference type="GO" id="GO:0050650">
    <property type="term" value="P:chondroitin sulfate proteoglycan biosynthetic process"/>
    <property type="evidence" value="ECO:0007669"/>
    <property type="project" value="TreeGrafter"/>
</dbReference>
<keyword evidence="13" id="KW-0333">Golgi apparatus</keyword>
<evidence type="ECO:0000256" key="11">
    <source>
        <dbReference type="PIRSR" id="PIRSR605027-3"/>
    </source>
</evidence>
<evidence type="ECO:0000256" key="9">
    <source>
        <dbReference type="ARBA" id="ARBA00023180"/>
    </source>
</evidence>
<dbReference type="EMBL" id="OV121138">
    <property type="protein sequence ID" value="CAH0560566.1"/>
    <property type="molecule type" value="Genomic_DNA"/>
</dbReference>
<dbReference type="GO" id="GO:0005975">
    <property type="term" value="P:carbohydrate metabolic process"/>
    <property type="evidence" value="ECO:0007669"/>
    <property type="project" value="TreeGrafter"/>
</dbReference>
<sequence length="203" mass="23064">MPKEALDLLVPPTLTDCHCDDDDEAYEDEDPLLFDFDNFVDPRWKKHRGVEQRNTGLKWLRNNLNSNNKGVVYFMDDDNTYSIKLFAEIDKVKKVGVWPVGLVGGLNVETPILDETGVKILNAKDIICCEMIVNPTQNISPDNMLKILGDDELEANAKANTDKIQLDSAPLLIEIYYLTEIIKQKDIIIENQQVTISSLKEQI</sequence>
<dbReference type="Gene3D" id="3.90.550.10">
    <property type="entry name" value="Spore Coat Polysaccharide Biosynthesis Protein SpsA, Chain A"/>
    <property type="match status" value="1"/>
</dbReference>
<dbReference type="EC" id="2.4.1.135" evidence="3 13"/>
<keyword evidence="11 13" id="KW-0464">Manganese</keyword>
<evidence type="ECO:0000256" key="8">
    <source>
        <dbReference type="ARBA" id="ARBA00023136"/>
    </source>
</evidence>
<keyword evidence="5" id="KW-0812">Transmembrane</keyword>